<evidence type="ECO:0000256" key="1">
    <source>
        <dbReference type="SAM" id="MobiDB-lite"/>
    </source>
</evidence>
<feature type="region of interest" description="Disordered" evidence="1">
    <location>
        <begin position="1"/>
        <end position="27"/>
    </location>
</feature>
<name>A0A0L0SIJ7_ALLM3</name>
<dbReference type="EMBL" id="GG745339">
    <property type="protein sequence ID" value="KNE62274.1"/>
    <property type="molecule type" value="Genomic_DNA"/>
</dbReference>
<protein>
    <submittedName>
        <fullName evidence="2">Uncharacterized protein</fullName>
    </submittedName>
</protein>
<proteinExistence type="predicted"/>
<keyword evidence="3" id="KW-1185">Reference proteome</keyword>
<organism evidence="2 3">
    <name type="scientific">Allomyces macrogynus (strain ATCC 38327)</name>
    <name type="common">Allomyces javanicus var. macrogynus</name>
    <dbReference type="NCBI Taxonomy" id="578462"/>
    <lineage>
        <taxon>Eukaryota</taxon>
        <taxon>Fungi</taxon>
        <taxon>Fungi incertae sedis</taxon>
        <taxon>Blastocladiomycota</taxon>
        <taxon>Blastocladiomycetes</taxon>
        <taxon>Blastocladiales</taxon>
        <taxon>Blastocladiaceae</taxon>
        <taxon>Allomyces</taxon>
    </lineage>
</organism>
<reference evidence="3" key="2">
    <citation type="submission" date="2009-11" db="EMBL/GenBank/DDBJ databases">
        <title>The Genome Sequence of Allomyces macrogynus strain ATCC 38327.</title>
        <authorList>
            <consortium name="The Broad Institute Genome Sequencing Platform"/>
            <person name="Russ C."/>
            <person name="Cuomo C."/>
            <person name="Shea T."/>
            <person name="Young S.K."/>
            <person name="Zeng Q."/>
            <person name="Koehrsen M."/>
            <person name="Haas B."/>
            <person name="Borodovsky M."/>
            <person name="Guigo R."/>
            <person name="Alvarado L."/>
            <person name="Berlin A."/>
            <person name="Borenstein D."/>
            <person name="Chen Z."/>
            <person name="Engels R."/>
            <person name="Freedman E."/>
            <person name="Gellesch M."/>
            <person name="Goldberg J."/>
            <person name="Griggs A."/>
            <person name="Gujja S."/>
            <person name="Heiman D."/>
            <person name="Hepburn T."/>
            <person name="Howarth C."/>
            <person name="Jen D."/>
            <person name="Larson L."/>
            <person name="Lewis B."/>
            <person name="Mehta T."/>
            <person name="Park D."/>
            <person name="Pearson M."/>
            <person name="Roberts A."/>
            <person name="Saif S."/>
            <person name="Shenoy N."/>
            <person name="Sisk P."/>
            <person name="Stolte C."/>
            <person name="Sykes S."/>
            <person name="Walk T."/>
            <person name="White J."/>
            <person name="Yandava C."/>
            <person name="Burger G."/>
            <person name="Gray M.W."/>
            <person name="Holland P.W.H."/>
            <person name="King N."/>
            <person name="Lang F.B.F."/>
            <person name="Roger A.J."/>
            <person name="Ruiz-Trillo I."/>
            <person name="Lander E."/>
            <person name="Nusbaum C."/>
        </authorList>
    </citation>
    <scope>NUCLEOTIDE SEQUENCE [LARGE SCALE GENOMIC DNA]</scope>
    <source>
        <strain evidence="3">ATCC 38327</strain>
    </source>
</reference>
<reference evidence="2 3" key="1">
    <citation type="submission" date="2009-11" db="EMBL/GenBank/DDBJ databases">
        <title>Annotation of Allomyces macrogynus ATCC 38327.</title>
        <authorList>
            <consortium name="The Broad Institute Genome Sequencing Platform"/>
            <person name="Russ C."/>
            <person name="Cuomo C."/>
            <person name="Burger G."/>
            <person name="Gray M.W."/>
            <person name="Holland P.W.H."/>
            <person name="King N."/>
            <person name="Lang F.B.F."/>
            <person name="Roger A.J."/>
            <person name="Ruiz-Trillo I."/>
            <person name="Young S.K."/>
            <person name="Zeng Q."/>
            <person name="Gargeya S."/>
            <person name="Fitzgerald M."/>
            <person name="Haas B."/>
            <person name="Abouelleil A."/>
            <person name="Alvarado L."/>
            <person name="Arachchi H.M."/>
            <person name="Berlin A."/>
            <person name="Chapman S.B."/>
            <person name="Gearin G."/>
            <person name="Goldberg J."/>
            <person name="Griggs A."/>
            <person name="Gujja S."/>
            <person name="Hansen M."/>
            <person name="Heiman D."/>
            <person name="Howarth C."/>
            <person name="Larimer J."/>
            <person name="Lui A."/>
            <person name="MacDonald P.J.P."/>
            <person name="McCowen C."/>
            <person name="Montmayeur A."/>
            <person name="Murphy C."/>
            <person name="Neiman D."/>
            <person name="Pearson M."/>
            <person name="Priest M."/>
            <person name="Roberts A."/>
            <person name="Saif S."/>
            <person name="Shea T."/>
            <person name="Sisk P."/>
            <person name="Stolte C."/>
            <person name="Sykes S."/>
            <person name="Wortman J."/>
            <person name="Nusbaum C."/>
            <person name="Birren B."/>
        </authorList>
    </citation>
    <scope>NUCLEOTIDE SEQUENCE [LARGE SCALE GENOMIC DNA]</scope>
    <source>
        <strain evidence="2 3">ATCC 38327</strain>
    </source>
</reference>
<dbReference type="VEuPathDB" id="FungiDB:AMAG_07507"/>
<accession>A0A0L0SIJ7</accession>
<dbReference type="Proteomes" id="UP000054350">
    <property type="component" value="Unassembled WGS sequence"/>
</dbReference>
<sequence length="103" mass="10864">MTDRAPKRRRVDPDSNENDGDLPPSRAALRTAVTKALDDEAAMLREVAAMILGKLRHLMVEQDQLRAMYTALRGDVPGGNAAATGARGGAAGLGRAFAHGSPK</sequence>
<gene>
    <name evidence="2" type="ORF">AMAG_07507</name>
</gene>
<dbReference type="AlphaFoldDB" id="A0A0L0SIJ7"/>
<evidence type="ECO:0000313" key="3">
    <source>
        <dbReference type="Proteomes" id="UP000054350"/>
    </source>
</evidence>
<feature type="compositionally biased region" description="Basic residues" evidence="1">
    <location>
        <begin position="1"/>
        <end position="10"/>
    </location>
</feature>
<dbReference type="OrthoDB" id="5573541at2759"/>
<evidence type="ECO:0000313" key="2">
    <source>
        <dbReference type="EMBL" id="KNE62274.1"/>
    </source>
</evidence>